<evidence type="ECO:0000313" key="3">
    <source>
        <dbReference type="Proteomes" id="UP001321498"/>
    </source>
</evidence>
<protein>
    <recommendedName>
        <fullName evidence="4">TadE-like protein</fullName>
    </recommendedName>
</protein>
<evidence type="ECO:0008006" key="4">
    <source>
        <dbReference type="Google" id="ProtNLM"/>
    </source>
</evidence>
<gene>
    <name evidence="2" type="ORF">GCM10025866_16750</name>
</gene>
<accession>A0ABM8GC01</accession>
<name>A0ABM8GC01_9MICO</name>
<dbReference type="RefSeq" id="WP_286278996.1">
    <property type="nucleotide sequence ID" value="NZ_AP027731.1"/>
</dbReference>
<keyword evidence="3" id="KW-1185">Reference proteome</keyword>
<keyword evidence="1" id="KW-0732">Signal</keyword>
<sequence>MPAVLLVLALCVGALQALTQRVMLLDAAASSARALARGEVPPGMPGQATAEMTEERRGDLVCVTLARPATGPLGLLGVPIAATSCAAAGGR</sequence>
<dbReference type="EMBL" id="AP027731">
    <property type="protein sequence ID" value="BDZ45766.1"/>
    <property type="molecule type" value="Genomic_DNA"/>
</dbReference>
<evidence type="ECO:0000256" key="1">
    <source>
        <dbReference type="SAM" id="SignalP"/>
    </source>
</evidence>
<dbReference type="Proteomes" id="UP001321498">
    <property type="component" value="Chromosome"/>
</dbReference>
<evidence type="ECO:0000313" key="2">
    <source>
        <dbReference type="EMBL" id="BDZ45766.1"/>
    </source>
</evidence>
<reference evidence="3" key="1">
    <citation type="journal article" date="2019" name="Int. J. Syst. Evol. Microbiol.">
        <title>The Global Catalogue of Microorganisms (GCM) 10K type strain sequencing project: providing services to taxonomists for standard genome sequencing and annotation.</title>
        <authorList>
            <consortium name="The Broad Institute Genomics Platform"/>
            <consortium name="The Broad Institute Genome Sequencing Center for Infectious Disease"/>
            <person name="Wu L."/>
            <person name="Ma J."/>
        </authorList>
    </citation>
    <scope>NUCLEOTIDE SEQUENCE [LARGE SCALE GENOMIC DNA]</scope>
    <source>
        <strain evidence="3">NBRC 108725</strain>
    </source>
</reference>
<organism evidence="2 3">
    <name type="scientific">Naasia aerilata</name>
    <dbReference type="NCBI Taxonomy" id="1162966"/>
    <lineage>
        <taxon>Bacteria</taxon>
        <taxon>Bacillati</taxon>
        <taxon>Actinomycetota</taxon>
        <taxon>Actinomycetes</taxon>
        <taxon>Micrococcales</taxon>
        <taxon>Microbacteriaceae</taxon>
        <taxon>Naasia</taxon>
    </lineage>
</organism>
<proteinExistence type="predicted"/>
<feature type="chain" id="PRO_5045352303" description="TadE-like protein" evidence="1">
    <location>
        <begin position="18"/>
        <end position="91"/>
    </location>
</feature>
<feature type="signal peptide" evidence="1">
    <location>
        <begin position="1"/>
        <end position="17"/>
    </location>
</feature>